<dbReference type="OrthoDB" id="5739516at2"/>
<organism evidence="1 2">
    <name type="scientific">Pseudohalioglobus lutimaris</name>
    <dbReference type="NCBI Taxonomy" id="1737061"/>
    <lineage>
        <taxon>Bacteria</taxon>
        <taxon>Pseudomonadati</taxon>
        <taxon>Pseudomonadota</taxon>
        <taxon>Gammaproteobacteria</taxon>
        <taxon>Cellvibrionales</taxon>
        <taxon>Halieaceae</taxon>
        <taxon>Pseudohalioglobus</taxon>
    </lineage>
</organism>
<reference evidence="1 2" key="1">
    <citation type="submission" date="2018-01" db="EMBL/GenBank/DDBJ databases">
        <title>The draft genome sequence of Halioglobus lutimaris HF004.</title>
        <authorList>
            <person name="Du Z.-J."/>
            <person name="Shi M.-J."/>
        </authorList>
    </citation>
    <scope>NUCLEOTIDE SEQUENCE [LARGE SCALE GENOMIC DNA]</scope>
    <source>
        <strain evidence="1 2">HF004</strain>
    </source>
</reference>
<dbReference type="EMBL" id="PKUS01000018">
    <property type="protein sequence ID" value="PLW68156.1"/>
    <property type="molecule type" value="Genomic_DNA"/>
</dbReference>
<dbReference type="AlphaFoldDB" id="A0A2N5X101"/>
<protein>
    <submittedName>
        <fullName evidence="1">Uncharacterized protein</fullName>
    </submittedName>
</protein>
<keyword evidence="2" id="KW-1185">Reference proteome</keyword>
<sequence length="76" mass="8503">MTGDLSRVRCRLEKAVADLPGEPANAEEAYSRFEETAAAILDSEWEQYTPGILETYLAVLCEARMLELGLVPDFHE</sequence>
<proteinExistence type="predicted"/>
<accession>A0A2N5X101</accession>
<dbReference type="RefSeq" id="WP_101518324.1">
    <property type="nucleotide sequence ID" value="NZ_PKUS01000018.1"/>
</dbReference>
<name>A0A2N5X101_9GAMM</name>
<dbReference type="Proteomes" id="UP000235005">
    <property type="component" value="Unassembled WGS sequence"/>
</dbReference>
<gene>
    <name evidence="1" type="ORF">C0039_13250</name>
</gene>
<evidence type="ECO:0000313" key="2">
    <source>
        <dbReference type="Proteomes" id="UP000235005"/>
    </source>
</evidence>
<comment type="caution">
    <text evidence="1">The sequence shown here is derived from an EMBL/GenBank/DDBJ whole genome shotgun (WGS) entry which is preliminary data.</text>
</comment>
<evidence type="ECO:0000313" key="1">
    <source>
        <dbReference type="EMBL" id="PLW68156.1"/>
    </source>
</evidence>